<dbReference type="InterPro" id="IPR032466">
    <property type="entry name" value="Metal_Hydrolase"/>
</dbReference>
<comment type="similarity">
    <text evidence="2">Belongs to the metallo-dependent hydrolases superfamily. Peptidase M19 family.</text>
</comment>
<keyword evidence="2" id="KW-0862">Zinc</keyword>
<dbReference type="Proteomes" id="UP000326565">
    <property type="component" value="Unassembled WGS sequence"/>
</dbReference>
<dbReference type="AlphaFoldDB" id="A0A5N5WTC7"/>
<reference evidence="3 4" key="1">
    <citation type="submission" date="2019-04" db="EMBL/GenBank/DDBJ databases">
        <title>Friends and foes A comparative genomics study of 23 Aspergillus species from section Flavi.</title>
        <authorList>
            <consortium name="DOE Joint Genome Institute"/>
            <person name="Kjaerbolling I."/>
            <person name="Vesth T."/>
            <person name="Frisvad J.C."/>
            <person name="Nybo J.L."/>
            <person name="Theobald S."/>
            <person name="Kildgaard S."/>
            <person name="Isbrandt T."/>
            <person name="Kuo A."/>
            <person name="Sato A."/>
            <person name="Lyhne E.K."/>
            <person name="Kogle M.E."/>
            <person name="Wiebenga A."/>
            <person name="Kun R.S."/>
            <person name="Lubbers R.J."/>
            <person name="Makela M.R."/>
            <person name="Barry K."/>
            <person name="Chovatia M."/>
            <person name="Clum A."/>
            <person name="Daum C."/>
            <person name="Haridas S."/>
            <person name="He G."/>
            <person name="LaButti K."/>
            <person name="Lipzen A."/>
            <person name="Mondo S."/>
            <person name="Riley R."/>
            <person name="Salamov A."/>
            <person name="Simmons B.A."/>
            <person name="Magnuson J.K."/>
            <person name="Henrissat B."/>
            <person name="Mortensen U.H."/>
            <person name="Larsen T.O."/>
            <person name="Devries R.P."/>
            <person name="Grigoriev I.V."/>
            <person name="Machida M."/>
            <person name="Baker S.E."/>
            <person name="Andersen M.R."/>
        </authorList>
    </citation>
    <scope>NUCLEOTIDE SEQUENCE [LARGE SCALE GENOMIC DNA]</scope>
    <source>
        <strain evidence="3 4">CBS 151.66</strain>
    </source>
</reference>
<evidence type="ECO:0000313" key="3">
    <source>
        <dbReference type="EMBL" id="KAB8070352.1"/>
    </source>
</evidence>
<name>A0A5N5WTC7_9EURO</name>
<comment type="catalytic activity">
    <reaction evidence="2">
        <text>an L-aminoacyl-L-amino acid + H2O = 2 an L-alpha-amino acid</text>
        <dbReference type="Rhea" id="RHEA:48940"/>
        <dbReference type="ChEBI" id="CHEBI:15377"/>
        <dbReference type="ChEBI" id="CHEBI:59869"/>
        <dbReference type="ChEBI" id="CHEBI:77460"/>
        <dbReference type="EC" id="3.4.13.19"/>
    </reaction>
</comment>
<dbReference type="PANTHER" id="PTHR10443:SF12">
    <property type="entry name" value="DIPEPTIDASE"/>
    <property type="match status" value="1"/>
</dbReference>
<keyword evidence="4" id="KW-1185">Reference proteome</keyword>
<keyword evidence="2" id="KW-0645">Protease</keyword>
<keyword evidence="2" id="KW-0482">Metalloprotease</keyword>
<dbReference type="PROSITE" id="PS51365">
    <property type="entry name" value="RENAL_DIPEPTIDASE_2"/>
    <property type="match status" value="1"/>
</dbReference>
<organism evidence="3 4">
    <name type="scientific">Aspergillus leporis</name>
    <dbReference type="NCBI Taxonomy" id="41062"/>
    <lineage>
        <taxon>Eukaryota</taxon>
        <taxon>Fungi</taxon>
        <taxon>Dikarya</taxon>
        <taxon>Ascomycota</taxon>
        <taxon>Pezizomycotina</taxon>
        <taxon>Eurotiomycetes</taxon>
        <taxon>Eurotiomycetidae</taxon>
        <taxon>Eurotiales</taxon>
        <taxon>Aspergillaceae</taxon>
        <taxon>Aspergillus</taxon>
        <taxon>Aspergillus subgen. Circumdati</taxon>
    </lineage>
</organism>
<dbReference type="GO" id="GO:0070573">
    <property type="term" value="F:metallodipeptidase activity"/>
    <property type="evidence" value="ECO:0007669"/>
    <property type="project" value="InterPro"/>
</dbReference>
<comment type="cofactor">
    <cofactor evidence="2">
        <name>Zn(2+)</name>
        <dbReference type="ChEBI" id="CHEBI:29105"/>
    </cofactor>
</comment>
<proteinExistence type="inferred from homology"/>
<dbReference type="PANTHER" id="PTHR10443">
    <property type="entry name" value="MICROSOMAL DIPEPTIDASE"/>
    <property type="match status" value="1"/>
</dbReference>
<dbReference type="Pfam" id="PF01244">
    <property type="entry name" value="Peptidase_M19"/>
    <property type="match status" value="1"/>
</dbReference>
<sequence length="392" mass="43420">MFELESYVPKARDILRRVPLIDGHNDWPHLIRGFYDNIIEDVSFDCGKSLVGQVDMQRLRKGLVGGVFLSAYVDCPTEDDFSVDAHLPAHLETMQQIDLIYRLIDKYSDHLVVAPRASDIQPIFHSGKIAVMIGVEGLHQIANSPGVLRMYYRLGVRYISLTHNANNLYADSATAPGVHGGLSLAGKDIIKEMNRVGLMIDLSHASESTMQDALKLSRAPVIFSHSSAYSVCPHRRNVPDSILRLLQANGGIIMITLVPDHTDLDAPNASLFHVVDHIRHVGKLIGYDHVGIGSDFDGMARAVQGVEDVGQYPNLVAAMLMKGMAESDVEKVLGLNLIRVLAEVEKVASEYFQQFPALEEAIPQLWNDDIRAFAQSVYPHAEGPRKRRDKGV</sequence>
<dbReference type="EC" id="3.4.13.19" evidence="2"/>
<dbReference type="InterPro" id="IPR008257">
    <property type="entry name" value="Pept_M19"/>
</dbReference>
<dbReference type="SUPFAM" id="SSF51556">
    <property type="entry name" value="Metallo-dependent hydrolases"/>
    <property type="match status" value="1"/>
</dbReference>
<dbReference type="EMBL" id="ML732305">
    <property type="protein sequence ID" value="KAB8070352.1"/>
    <property type="molecule type" value="Genomic_DNA"/>
</dbReference>
<keyword evidence="2" id="KW-0479">Metal-binding</keyword>
<dbReference type="Gene3D" id="3.20.20.140">
    <property type="entry name" value="Metal-dependent hydrolases"/>
    <property type="match status" value="1"/>
</dbReference>
<dbReference type="CDD" id="cd01301">
    <property type="entry name" value="rDP_like"/>
    <property type="match status" value="1"/>
</dbReference>
<keyword evidence="1 2" id="KW-0224">Dipeptidase</keyword>
<dbReference type="GO" id="GO:0046872">
    <property type="term" value="F:metal ion binding"/>
    <property type="evidence" value="ECO:0007669"/>
    <property type="project" value="UniProtKB-UniRule"/>
</dbReference>
<evidence type="ECO:0000256" key="1">
    <source>
        <dbReference type="ARBA" id="ARBA00022997"/>
    </source>
</evidence>
<protein>
    <recommendedName>
        <fullName evidence="2">Dipeptidase</fullName>
        <ecNumber evidence="2">3.4.13.19</ecNumber>
    </recommendedName>
</protein>
<evidence type="ECO:0000313" key="4">
    <source>
        <dbReference type="Proteomes" id="UP000326565"/>
    </source>
</evidence>
<accession>A0A5N5WTC7</accession>
<dbReference type="OrthoDB" id="445695at2759"/>
<keyword evidence="2" id="KW-0378">Hydrolase</keyword>
<gene>
    <name evidence="3" type="ORF">BDV29DRAFT_194150</name>
</gene>
<evidence type="ECO:0000256" key="2">
    <source>
        <dbReference type="RuleBase" id="RU341113"/>
    </source>
</evidence>
<dbReference type="GO" id="GO:0006508">
    <property type="term" value="P:proteolysis"/>
    <property type="evidence" value="ECO:0007669"/>
    <property type="project" value="UniProtKB-KW"/>
</dbReference>